<keyword evidence="3" id="KW-1185">Reference proteome</keyword>
<accession>A0A9P6VW22</accession>
<evidence type="ECO:0000256" key="1">
    <source>
        <dbReference type="SAM" id="SignalP"/>
    </source>
</evidence>
<dbReference type="Proteomes" id="UP000750334">
    <property type="component" value="Unassembled WGS sequence"/>
</dbReference>
<dbReference type="AlphaFoldDB" id="A0A9P6VW22"/>
<reference evidence="2 3" key="1">
    <citation type="submission" date="2020-11" db="EMBL/GenBank/DDBJ databases">
        <title>Kefir isolates.</title>
        <authorList>
            <person name="Marcisauskas S."/>
            <person name="Kim Y."/>
            <person name="Blasche S."/>
        </authorList>
    </citation>
    <scope>NUCLEOTIDE SEQUENCE [LARGE SCALE GENOMIC DNA]</scope>
    <source>
        <strain evidence="2 3">OG2</strain>
    </source>
</reference>
<evidence type="ECO:0000313" key="3">
    <source>
        <dbReference type="Proteomes" id="UP000750334"/>
    </source>
</evidence>
<sequence>MLPFIYLTIALSTSNIINALPVNTTFEITEAQGSITDITKTFPSEAEILDRDTLFDSLNRLFGVNDTTMSFNETLDQIIEQFGDLSELIEDFN</sequence>
<name>A0A9P6VW22_MAUEX</name>
<feature type="signal peptide" evidence="1">
    <location>
        <begin position="1"/>
        <end position="19"/>
    </location>
</feature>
<comment type="caution">
    <text evidence="2">The sequence shown here is derived from an EMBL/GenBank/DDBJ whole genome shotgun (WGS) entry which is preliminary data.</text>
</comment>
<feature type="chain" id="PRO_5040344446" evidence="1">
    <location>
        <begin position="20"/>
        <end position="93"/>
    </location>
</feature>
<protein>
    <submittedName>
        <fullName evidence="2">Uncharacterized protein</fullName>
    </submittedName>
</protein>
<proteinExistence type="predicted"/>
<organism evidence="2 3">
    <name type="scientific">Maudiozyma exigua</name>
    <name type="common">Yeast</name>
    <name type="synonym">Kazachstania exigua</name>
    <dbReference type="NCBI Taxonomy" id="34358"/>
    <lineage>
        <taxon>Eukaryota</taxon>
        <taxon>Fungi</taxon>
        <taxon>Dikarya</taxon>
        <taxon>Ascomycota</taxon>
        <taxon>Saccharomycotina</taxon>
        <taxon>Saccharomycetes</taxon>
        <taxon>Saccharomycetales</taxon>
        <taxon>Saccharomycetaceae</taxon>
        <taxon>Maudiozyma</taxon>
    </lineage>
</organism>
<evidence type="ECO:0000313" key="2">
    <source>
        <dbReference type="EMBL" id="KAG0655602.1"/>
    </source>
</evidence>
<gene>
    <name evidence="2" type="ORF">C6P45_002966</name>
</gene>
<keyword evidence="1" id="KW-0732">Signal</keyword>
<dbReference type="EMBL" id="PUHR01000290">
    <property type="protein sequence ID" value="KAG0655602.1"/>
    <property type="molecule type" value="Genomic_DNA"/>
</dbReference>